<dbReference type="PROSITE" id="PS00893">
    <property type="entry name" value="NUDIX_BOX"/>
    <property type="match status" value="1"/>
</dbReference>
<feature type="binding site" evidence="13">
    <location>
        <position position="260"/>
    </location>
    <ligand>
        <name>Mg(2+)</name>
        <dbReference type="ChEBI" id="CHEBI:18420"/>
        <label>1</label>
    </ligand>
</feature>
<feature type="binding site" evidence="13">
    <location>
        <position position="256"/>
    </location>
    <ligand>
        <name>Mg(2+)</name>
        <dbReference type="ChEBI" id="CHEBI:18420"/>
        <label>1</label>
    </ligand>
</feature>
<dbReference type="PANTHER" id="PTHR11839:SF5">
    <property type="entry name" value="ADP-RIBOSE PYROPHOSPHATASE"/>
    <property type="match status" value="1"/>
</dbReference>
<evidence type="ECO:0000256" key="11">
    <source>
        <dbReference type="ARBA" id="ARBA00033056"/>
    </source>
</evidence>
<comment type="caution">
    <text evidence="16">The sequence shown here is derived from an EMBL/GenBank/DDBJ whole genome shotgun (WGS) entry which is preliminary data.</text>
</comment>
<evidence type="ECO:0000256" key="1">
    <source>
        <dbReference type="ARBA" id="ARBA00001946"/>
    </source>
</evidence>
<organism evidence="16 17">
    <name type="scientific">Stagnihabitans tardus</name>
    <dbReference type="NCBI Taxonomy" id="2699202"/>
    <lineage>
        <taxon>Bacteria</taxon>
        <taxon>Pseudomonadati</taxon>
        <taxon>Pseudomonadota</taxon>
        <taxon>Alphaproteobacteria</taxon>
        <taxon>Rhodobacterales</taxon>
        <taxon>Paracoccaceae</taxon>
        <taxon>Stagnihabitans</taxon>
    </lineage>
</organism>
<protein>
    <recommendedName>
        <fullName evidence="4">ADP-ribose pyrophosphatase</fullName>
        <ecNumber evidence="3">3.6.1.13</ecNumber>
    </recommendedName>
    <alternativeName>
        <fullName evidence="9">ADP-ribose diphosphatase</fullName>
    </alternativeName>
    <alternativeName>
        <fullName evidence="11">ADP-ribose phosphohydrolase</fullName>
    </alternativeName>
    <alternativeName>
        <fullName evidence="10">Adenosine diphosphoribose pyrophosphatase</fullName>
    </alternativeName>
</protein>
<feature type="binding site" evidence="13">
    <location>
        <position position="309"/>
    </location>
    <ligand>
        <name>Mg(2+)</name>
        <dbReference type="ChEBI" id="CHEBI:18420"/>
        <label>1</label>
    </ligand>
</feature>
<evidence type="ECO:0000256" key="3">
    <source>
        <dbReference type="ARBA" id="ARBA00012453"/>
    </source>
</evidence>
<dbReference type="CDD" id="cd24155">
    <property type="entry name" value="NUDIX_ADPRase"/>
    <property type="match status" value="1"/>
</dbReference>
<dbReference type="InterPro" id="IPR020084">
    <property type="entry name" value="NUDIX_hydrolase_CS"/>
</dbReference>
<feature type="short sequence motif" description="Nudix box" evidence="14">
    <location>
        <begin position="241"/>
        <end position="263"/>
    </location>
</feature>
<dbReference type="InterPro" id="IPR004385">
    <property type="entry name" value="NDP_pyrophosphatase"/>
</dbReference>
<dbReference type="GO" id="GO:0005829">
    <property type="term" value="C:cytosol"/>
    <property type="evidence" value="ECO:0007669"/>
    <property type="project" value="TreeGrafter"/>
</dbReference>
<dbReference type="NCBIfam" id="TIGR00052">
    <property type="entry name" value="nudix-type nucleoside diphosphatase, YffH/AdpP family"/>
    <property type="match status" value="1"/>
</dbReference>
<keyword evidence="5 13" id="KW-0479">Metal-binding</keyword>
<evidence type="ECO:0000256" key="2">
    <source>
        <dbReference type="ARBA" id="ARBA00007482"/>
    </source>
</evidence>
<gene>
    <name evidence="16" type="ORF">GV832_09725</name>
</gene>
<evidence type="ECO:0000256" key="14">
    <source>
        <dbReference type="PIRSR" id="PIRSR604385-3"/>
    </source>
</evidence>
<comment type="similarity">
    <text evidence="2">Belongs to the Nudix hydrolase family. NudF subfamily.</text>
</comment>
<dbReference type="GO" id="GO:0046872">
    <property type="term" value="F:metal ion binding"/>
    <property type="evidence" value="ECO:0007669"/>
    <property type="project" value="UniProtKB-KW"/>
</dbReference>
<keyword evidence="7 13" id="KW-0460">Magnesium</keyword>
<evidence type="ECO:0000256" key="13">
    <source>
        <dbReference type="PIRSR" id="PIRSR604385-2"/>
    </source>
</evidence>
<dbReference type="InterPro" id="IPR000086">
    <property type="entry name" value="NUDIX_hydrolase_dom"/>
</dbReference>
<evidence type="ECO:0000256" key="12">
    <source>
        <dbReference type="ARBA" id="ARBA00049546"/>
    </source>
</evidence>
<comment type="function">
    <text evidence="8">Acts on ADP-mannose and ADP-glucose as well as ADP-ribose. Prevents glycogen biosynthesis. The reaction catalyzed by this enzyme is a limiting step of the gluconeogenic process.</text>
</comment>
<evidence type="ECO:0000256" key="5">
    <source>
        <dbReference type="ARBA" id="ARBA00022723"/>
    </source>
</evidence>
<dbReference type="EC" id="3.6.1.13" evidence="3"/>
<sequence>MPRGTGNSMILAGLAAEPALWRLAAPGAEGRSLEVEGLRLVTSSRGPWPVAVPGPGQVQALALDPGAEAPALEHLLTGLGFRRAGEVWIGTGEAPAQPLAPGVLEVVLATAEDILSLQGRAEATEIAKRLGPMLVRAASRLRAEAGAAPARLRLADGRVTRADWRLPYAHFFSMEEHDIAWQRFDGTMSGTVTRAAFVSGDAVTVLPYDPIRDRVLVIEQFRAGPLVRGDRRLWQIEAIAGRVDPFETPEEAARREAVEEAGLTLSDLRFVARYYPSPGAVSEYIYTYVALTDLPDGAAGVFGLEEEAEDIRGHLLGFDAFMELVASGEIDNAPLLLTALWLQRERLRLRGS</sequence>
<dbReference type="InterPro" id="IPR015797">
    <property type="entry name" value="NUDIX_hydrolase-like_dom_sf"/>
</dbReference>
<dbReference type="Pfam" id="PF00293">
    <property type="entry name" value="NUDIX"/>
    <property type="match status" value="1"/>
</dbReference>
<name>A0AAE4YDW9_9RHOB</name>
<feature type="binding site" evidence="13">
    <location>
        <position position="240"/>
    </location>
    <ligand>
        <name>Mg(2+)</name>
        <dbReference type="ChEBI" id="CHEBI:18420"/>
        <label>1</label>
    </ligand>
</feature>
<dbReference type="PROSITE" id="PS51462">
    <property type="entry name" value="NUDIX"/>
    <property type="match status" value="1"/>
</dbReference>
<dbReference type="EMBL" id="JAABNR010000008">
    <property type="protein sequence ID" value="NBZ87855.1"/>
    <property type="molecule type" value="Genomic_DNA"/>
</dbReference>
<dbReference type="AlphaFoldDB" id="A0AAE4YDW9"/>
<proteinExistence type="inferred from homology"/>
<keyword evidence="17" id="KW-1185">Reference proteome</keyword>
<evidence type="ECO:0000259" key="15">
    <source>
        <dbReference type="PROSITE" id="PS51462"/>
    </source>
</evidence>
<dbReference type="Gene3D" id="3.90.79.10">
    <property type="entry name" value="Nucleoside Triphosphate Pyrophosphohydrolase"/>
    <property type="match status" value="1"/>
</dbReference>
<dbReference type="GO" id="GO:0006753">
    <property type="term" value="P:nucleoside phosphate metabolic process"/>
    <property type="evidence" value="ECO:0007669"/>
    <property type="project" value="TreeGrafter"/>
</dbReference>
<dbReference type="GO" id="GO:0019693">
    <property type="term" value="P:ribose phosphate metabolic process"/>
    <property type="evidence" value="ECO:0007669"/>
    <property type="project" value="TreeGrafter"/>
</dbReference>
<dbReference type="SUPFAM" id="SSF55811">
    <property type="entry name" value="Nudix"/>
    <property type="match status" value="1"/>
</dbReference>
<dbReference type="GO" id="GO:0047631">
    <property type="term" value="F:ADP-ribose diphosphatase activity"/>
    <property type="evidence" value="ECO:0007669"/>
    <property type="project" value="UniProtKB-EC"/>
</dbReference>
<evidence type="ECO:0000256" key="6">
    <source>
        <dbReference type="ARBA" id="ARBA00022801"/>
    </source>
</evidence>
<keyword evidence="6" id="KW-0378">Hydrolase</keyword>
<evidence type="ECO:0000256" key="7">
    <source>
        <dbReference type="ARBA" id="ARBA00022842"/>
    </source>
</evidence>
<evidence type="ECO:0000256" key="8">
    <source>
        <dbReference type="ARBA" id="ARBA00025164"/>
    </source>
</evidence>
<comment type="cofactor">
    <cofactor evidence="1 13">
        <name>Mg(2+)</name>
        <dbReference type="ChEBI" id="CHEBI:18420"/>
    </cofactor>
</comment>
<evidence type="ECO:0000313" key="17">
    <source>
        <dbReference type="Proteomes" id="UP001193501"/>
    </source>
</evidence>
<feature type="domain" description="Nudix hydrolase" evidence="15">
    <location>
        <begin position="198"/>
        <end position="338"/>
    </location>
</feature>
<evidence type="ECO:0000256" key="4">
    <source>
        <dbReference type="ARBA" id="ARBA00013297"/>
    </source>
</evidence>
<evidence type="ECO:0000313" key="16">
    <source>
        <dbReference type="EMBL" id="NBZ87855.1"/>
    </source>
</evidence>
<accession>A0AAE4YDW9</accession>
<evidence type="ECO:0000256" key="10">
    <source>
        <dbReference type="ARBA" id="ARBA00030308"/>
    </source>
</evidence>
<reference evidence="16" key="1">
    <citation type="submission" date="2020-01" db="EMBL/GenBank/DDBJ databases">
        <authorList>
            <person name="Chen W.-M."/>
        </authorList>
    </citation>
    <scope>NUCLEOTIDE SEQUENCE</scope>
    <source>
        <strain evidence="16">CYK-10</strain>
    </source>
</reference>
<dbReference type="GO" id="GO:0019144">
    <property type="term" value="F:ADP-sugar diphosphatase activity"/>
    <property type="evidence" value="ECO:0007669"/>
    <property type="project" value="TreeGrafter"/>
</dbReference>
<dbReference type="Proteomes" id="UP001193501">
    <property type="component" value="Unassembled WGS sequence"/>
</dbReference>
<dbReference type="PANTHER" id="PTHR11839">
    <property type="entry name" value="UDP/ADP-SUGAR PYROPHOSPHATASE"/>
    <property type="match status" value="1"/>
</dbReference>
<comment type="catalytic activity">
    <reaction evidence="12">
        <text>ADP-D-ribose + H2O = D-ribose 5-phosphate + AMP + 2 H(+)</text>
        <dbReference type="Rhea" id="RHEA:10412"/>
        <dbReference type="ChEBI" id="CHEBI:15377"/>
        <dbReference type="ChEBI" id="CHEBI:15378"/>
        <dbReference type="ChEBI" id="CHEBI:57967"/>
        <dbReference type="ChEBI" id="CHEBI:78346"/>
        <dbReference type="ChEBI" id="CHEBI:456215"/>
        <dbReference type="EC" id="3.6.1.13"/>
    </reaction>
</comment>
<evidence type="ECO:0000256" key="9">
    <source>
        <dbReference type="ARBA" id="ARBA00030162"/>
    </source>
</evidence>